<evidence type="ECO:0000313" key="2">
    <source>
        <dbReference type="EMBL" id="KAB1215756.1"/>
    </source>
</evidence>
<proteinExistence type="predicted"/>
<keyword evidence="3" id="KW-1185">Reference proteome</keyword>
<gene>
    <name evidence="2" type="ORF">CJ030_MR4G020414</name>
</gene>
<keyword evidence="1" id="KW-1133">Transmembrane helix</keyword>
<evidence type="ECO:0000313" key="3">
    <source>
        <dbReference type="Proteomes" id="UP000516437"/>
    </source>
</evidence>
<protein>
    <submittedName>
        <fullName evidence="2">Uncharacterized protein</fullName>
    </submittedName>
</protein>
<dbReference type="EMBL" id="RXIC02000022">
    <property type="protein sequence ID" value="KAB1215756.1"/>
    <property type="molecule type" value="Genomic_DNA"/>
</dbReference>
<comment type="caution">
    <text evidence="2">The sequence shown here is derived from an EMBL/GenBank/DDBJ whole genome shotgun (WGS) entry which is preliminary data.</text>
</comment>
<keyword evidence="1" id="KW-0812">Transmembrane</keyword>
<organism evidence="2 3">
    <name type="scientific">Morella rubra</name>
    <name type="common">Chinese bayberry</name>
    <dbReference type="NCBI Taxonomy" id="262757"/>
    <lineage>
        <taxon>Eukaryota</taxon>
        <taxon>Viridiplantae</taxon>
        <taxon>Streptophyta</taxon>
        <taxon>Embryophyta</taxon>
        <taxon>Tracheophyta</taxon>
        <taxon>Spermatophyta</taxon>
        <taxon>Magnoliopsida</taxon>
        <taxon>eudicotyledons</taxon>
        <taxon>Gunneridae</taxon>
        <taxon>Pentapetalae</taxon>
        <taxon>rosids</taxon>
        <taxon>fabids</taxon>
        <taxon>Fagales</taxon>
        <taxon>Myricaceae</taxon>
        <taxon>Morella</taxon>
    </lineage>
</organism>
<name>A0A6A1VUN3_9ROSI</name>
<reference evidence="2 3" key="1">
    <citation type="journal article" date="2019" name="Plant Biotechnol. J.">
        <title>The red bayberry genome and genetic basis of sex determination.</title>
        <authorList>
            <person name="Jia H.M."/>
            <person name="Jia H.J."/>
            <person name="Cai Q.L."/>
            <person name="Wang Y."/>
            <person name="Zhao H.B."/>
            <person name="Yang W.F."/>
            <person name="Wang G.Y."/>
            <person name="Li Y.H."/>
            <person name="Zhan D.L."/>
            <person name="Shen Y.T."/>
            <person name="Niu Q.F."/>
            <person name="Chang L."/>
            <person name="Qiu J."/>
            <person name="Zhao L."/>
            <person name="Xie H.B."/>
            <person name="Fu W.Y."/>
            <person name="Jin J."/>
            <person name="Li X.W."/>
            <person name="Jiao Y."/>
            <person name="Zhou C.C."/>
            <person name="Tu T."/>
            <person name="Chai C.Y."/>
            <person name="Gao J.L."/>
            <person name="Fan L.J."/>
            <person name="van de Weg E."/>
            <person name="Wang J.Y."/>
            <person name="Gao Z.S."/>
        </authorList>
    </citation>
    <scope>NUCLEOTIDE SEQUENCE [LARGE SCALE GENOMIC DNA]</scope>
    <source>
        <tissue evidence="2">Leaves</tissue>
    </source>
</reference>
<dbReference type="AlphaFoldDB" id="A0A6A1VUN3"/>
<keyword evidence="1" id="KW-0472">Membrane</keyword>
<sequence>MGEGNGNLLAFVRRLWFPWVLKIWIPGLVIFAINVTSEDQIEGPSTGTLCISDCTTCPVICSPPPPPLLVPHPPPPPPVPSVHHSPPYAYSTHAPPPPLLVPYPPPPPLLVPYPPPPPPKSTSYSSRGPPPAPFLYFSNMPPSGQTPPTAGPRDYPYPYYYFGASKASSLPLDAASISMLLLFFHFVLS</sequence>
<dbReference type="OrthoDB" id="1748563at2759"/>
<accession>A0A6A1VUN3</accession>
<feature type="transmembrane region" description="Helical" evidence="1">
    <location>
        <begin position="16"/>
        <end position="35"/>
    </location>
</feature>
<dbReference type="Proteomes" id="UP000516437">
    <property type="component" value="Chromosome 4"/>
</dbReference>
<evidence type="ECO:0000256" key="1">
    <source>
        <dbReference type="SAM" id="Phobius"/>
    </source>
</evidence>